<dbReference type="InterPro" id="IPR003736">
    <property type="entry name" value="PAAI_dom"/>
</dbReference>
<dbReference type="RefSeq" id="WP_153663465.1">
    <property type="nucleotide sequence ID" value="NZ_JAAIKR010000002.1"/>
</dbReference>
<dbReference type="InterPro" id="IPR029069">
    <property type="entry name" value="HotDog_dom_sf"/>
</dbReference>
<dbReference type="EMBL" id="JAAIKR010000002">
    <property type="protein sequence ID" value="MBR9727247.1"/>
    <property type="molecule type" value="Genomic_DNA"/>
</dbReference>
<evidence type="ECO:0000313" key="3">
    <source>
        <dbReference type="EMBL" id="MBR9727247.1"/>
    </source>
</evidence>
<keyword evidence="1" id="KW-0378">Hydrolase</keyword>
<dbReference type="CDD" id="cd03443">
    <property type="entry name" value="PaaI_thioesterase"/>
    <property type="match status" value="1"/>
</dbReference>
<dbReference type="PANTHER" id="PTHR43240">
    <property type="entry name" value="1,4-DIHYDROXY-2-NAPHTHOYL-COA THIOESTERASE 1"/>
    <property type="match status" value="1"/>
</dbReference>
<dbReference type="Gene3D" id="3.10.129.10">
    <property type="entry name" value="Hotdog Thioesterase"/>
    <property type="match status" value="1"/>
</dbReference>
<dbReference type="Proteomes" id="UP000811844">
    <property type="component" value="Unassembled WGS sequence"/>
</dbReference>
<accession>A0ABS5HZP0</accession>
<proteinExistence type="predicted"/>
<gene>
    <name evidence="3" type="ORF">G3R48_04445</name>
</gene>
<dbReference type="SUPFAM" id="SSF54637">
    <property type="entry name" value="Thioesterase/thiol ester dehydrase-isomerase"/>
    <property type="match status" value="1"/>
</dbReference>
<dbReference type="Pfam" id="PF03061">
    <property type="entry name" value="4HBT"/>
    <property type="match status" value="1"/>
</dbReference>
<reference evidence="3 4" key="1">
    <citation type="submission" date="2020-02" db="EMBL/GenBank/DDBJ databases">
        <title>Shewanella WXL01 sp. nov., a marine bacterium isolated from green algae in Luhuitou Fringing Reef (Northern South China Sea).</title>
        <authorList>
            <person name="Wang X."/>
        </authorList>
    </citation>
    <scope>NUCLEOTIDE SEQUENCE [LARGE SCALE GENOMIC DNA]</scope>
    <source>
        <strain evidence="3 4">MCCC 1A01895</strain>
    </source>
</reference>
<sequence length="138" mass="14696">MTGLQLMQAMMTGKLPAPSITRTIPMTMTQAQFGAVNFEAHADENHLNPMGAVHGGVAATILDSATACAVHSALGDKESYATIDLQIKMVRPLPMYETIYAEGKLQNMSKSIAISEAKLTNKAGKLLATATCTCLIKR</sequence>
<evidence type="ECO:0000259" key="2">
    <source>
        <dbReference type="Pfam" id="PF03061"/>
    </source>
</evidence>
<evidence type="ECO:0000313" key="4">
    <source>
        <dbReference type="Proteomes" id="UP000811844"/>
    </source>
</evidence>
<dbReference type="NCBIfam" id="TIGR00369">
    <property type="entry name" value="unchar_dom_1"/>
    <property type="match status" value="1"/>
</dbReference>
<dbReference type="InterPro" id="IPR006683">
    <property type="entry name" value="Thioestr_dom"/>
</dbReference>
<feature type="domain" description="Thioesterase" evidence="2">
    <location>
        <begin position="50"/>
        <end position="127"/>
    </location>
</feature>
<comment type="caution">
    <text evidence="3">The sequence shown here is derived from an EMBL/GenBank/DDBJ whole genome shotgun (WGS) entry which is preliminary data.</text>
</comment>
<organism evidence="3 4">
    <name type="scientific">Shewanella intestini</name>
    <dbReference type="NCBI Taxonomy" id="2017544"/>
    <lineage>
        <taxon>Bacteria</taxon>
        <taxon>Pseudomonadati</taxon>
        <taxon>Pseudomonadota</taxon>
        <taxon>Gammaproteobacteria</taxon>
        <taxon>Alteromonadales</taxon>
        <taxon>Shewanellaceae</taxon>
        <taxon>Shewanella</taxon>
    </lineage>
</organism>
<protein>
    <submittedName>
        <fullName evidence="3">PaaI family thioesterase</fullName>
    </submittedName>
</protein>
<name>A0ABS5HZP0_9GAMM</name>
<evidence type="ECO:0000256" key="1">
    <source>
        <dbReference type="ARBA" id="ARBA00022801"/>
    </source>
</evidence>
<dbReference type="PANTHER" id="PTHR43240:SF1">
    <property type="entry name" value="BLR5584 PROTEIN"/>
    <property type="match status" value="1"/>
</dbReference>
<keyword evidence="4" id="KW-1185">Reference proteome</keyword>